<protein>
    <submittedName>
        <fullName evidence="9">MFS transporter</fullName>
    </submittedName>
</protein>
<dbReference type="EMBL" id="CP159872">
    <property type="protein sequence ID" value="XCM80278.1"/>
    <property type="molecule type" value="Genomic_DNA"/>
</dbReference>
<evidence type="ECO:0000256" key="1">
    <source>
        <dbReference type="ARBA" id="ARBA00004651"/>
    </source>
</evidence>
<feature type="transmembrane region" description="Helical" evidence="7">
    <location>
        <begin position="42"/>
        <end position="68"/>
    </location>
</feature>
<dbReference type="InterPro" id="IPR011701">
    <property type="entry name" value="MFS"/>
</dbReference>
<dbReference type="SUPFAM" id="SSF103473">
    <property type="entry name" value="MFS general substrate transporter"/>
    <property type="match status" value="1"/>
</dbReference>
<feature type="transmembrane region" description="Helical" evidence="7">
    <location>
        <begin position="367"/>
        <end position="390"/>
    </location>
</feature>
<dbReference type="GO" id="GO:0022857">
    <property type="term" value="F:transmembrane transporter activity"/>
    <property type="evidence" value="ECO:0007669"/>
    <property type="project" value="InterPro"/>
</dbReference>
<evidence type="ECO:0000256" key="3">
    <source>
        <dbReference type="ARBA" id="ARBA00022692"/>
    </source>
</evidence>
<dbReference type="Gene3D" id="1.20.1250.20">
    <property type="entry name" value="MFS general substrate transporter like domains"/>
    <property type="match status" value="1"/>
</dbReference>
<dbReference type="GO" id="GO:0005886">
    <property type="term" value="C:plasma membrane"/>
    <property type="evidence" value="ECO:0007669"/>
    <property type="project" value="UniProtKB-SubCell"/>
</dbReference>
<feature type="transmembrane region" description="Helical" evidence="7">
    <location>
        <begin position="309"/>
        <end position="331"/>
    </location>
</feature>
<feature type="transmembrane region" description="Helical" evidence="7">
    <location>
        <begin position="199"/>
        <end position="218"/>
    </location>
</feature>
<accession>A0AAU8JVD4</accession>
<keyword evidence="3 7" id="KW-0812">Transmembrane</keyword>
<evidence type="ECO:0000256" key="4">
    <source>
        <dbReference type="ARBA" id="ARBA00022989"/>
    </source>
</evidence>
<feature type="transmembrane region" description="Helical" evidence="7">
    <location>
        <begin position="402"/>
        <end position="425"/>
    </location>
</feature>
<evidence type="ECO:0000256" key="6">
    <source>
        <dbReference type="SAM" id="MobiDB-lite"/>
    </source>
</evidence>
<feature type="compositionally biased region" description="Basic and acidic residues" evidence="6">
    <location>
        <begin position="1"/>
        <end position="15"/>
    </location>
</feature>
<dbReference type="PANTHER" id="PTHR23513:SF11">
    <property type="entry name" value="STAPHYLOFERRIN A TRANSPORTER"/>
    <property type="match status" value="1"/>
</dbReference>
<name>A0AAU8JVD4_9ACTN</name>
<proteinExistence type="predicted"/>
<evidence type="ECO:0000256" key="2">
    <source>
        <dbReference type="ARBA" id="ARBA00022475"/>
    </source>
</evidence>
<dbReference type="KEGG" id="kcm:ABWK59_15780"/>
<feature type="transmembrane region" description="Helical" evidence="7">
    <location>
        <begin position="282"/>
        <end position="303"/>
    </location>
</feature>
<dbReference type="InterPro" id="IPR036259">
    <property type="entry name" value="MFS_trans_sf"/>
</dbReference>
<sequence>MSTADLDERNAHAREPGGGSAATVPAPAPALTPLRRNWRFQLLWGGAASAMLGTLVADTAYPLLLLALTGSPSLAGSFAAVQFTAMVLLGLHGGVLADRHDRRRILILADATRLAAALSVVLALTVAHLTVAHALLVAAVLGATMAYGGPVRMLAVRSVVPPEQLRQALAQDEIRVSGAALIGPPLAGFLLGLGRAVPFLTTALTSLLALGAAVAVRFDGKPGAADAADPAADRDPAPDDRDPASDATTATTATATTTAGNSGGMLDGLRHLTANPLLRSTVLLAFALNLAGAAVTLCVIVLMRDGGTSSSGIGFALAGEAVGGLLGAPLVRRLHRMLAPGALQLTVAWTSVPLFLVPAVFDGGPVTVFAVLLLMMLGVPALRVMVDVLIFQRVPDALRGRVIAATMTAFMLGMPVGMFTAGLLLDHHAPGTVLTVFAAVLAAGLLPLTLGRSLRGTSWPAPVD</sequence>
<evidence type="ECO:0000313" key="9">
    <source>
        <dbReference type="EMBL" id="XCM80278.1"/>
    </source>
</evidence>
<dbReference type="Pfam" id="PF07690">
    <property type="entry name" value="MFS_1"/>
    <property type="match status" value="1"/>
</dbReference>
<evidence type="ECO:0000259" key="8">
    <source>
        <dbReference type="PROSITE" id="PS50850"/>
    </source>
</evidence>
<evidence type="ECO:0000256" key="5">
    <source>
        <dbReference type="ARBA" id="ARBA00023136"/>
    </source>
</evidence>
<feature type="region of interest" description="Disordered" evidence="6">
    <location>
        <begin position="1"/>
        <end position="26"/>
    </location>
</feature>
<gene>
    <name evidence="9" type="ORF">ABWK59_15780</name>
</gene>
<dbReference type="CDD" id="cd06173">
    <property type="entry name" value="MFS_MefA_like"/>
    <property type="match status" value="1"/>
</dbReference>
<feature type="transmembrane region" description="Helical" evidence="7">
    <location>
        <begin position="74"/>
        <end position="93"/>
    </location>
</feature>
<dbReference type="PANTHER" id="PTHR23513">
    <property type="entry name" value="INTEGRAL MEMBRANE EFFLUX PROTEIN-RELATED"/>
    <property type="match status" value="1"/>
</dbReference>
<reference evidence="9" key="1">
    <citation type="submission" date="2024-06" db="EMBL/GenBank/DDBJ databases">
        <title>The genome sequences of Kitasatospora sp. strain HUAS MG31.</title>
        <authorList>
            <person name="Mo P."/>
        </authorList>
    </citation>
    <scope>NUCLEOTIDE SEQUENCE</scope>
    <source>
        <strain evidence="9">HUAS MG31</strain>
    </source>
</reference>
<dbReference type="AlphaFoldDB" id="A0AAU8JVD4"/>
<keyword evidence="4 7" id="KW-1133">Transmembrane helix</keyword>
<organism evidence="9">
    <name type="scientific">Kitasatospora camelliae</name>
    <dbReference type="NCBI Taxonomy" id="3156397"/>
    <lineage>
        <taxon>Bacteria</taxon>
        <taxon>Bacillati</taxon>
        <taxon>Actinomycetota</taxon>
        <taxon>Actinomycetes</taxon>
        <taxon>Kitasatosporales</taxon>
        <taxon>Streptomycetaceae</taxon>
        <taxon>Kitasatospora</taxon>
    </lineage>
</organism>
<dbReference type="PROSITE" id="PS50850">
    <property type="entry name" value="MFS"/>
    <property type="match status" value="1"/>
</dbReference>
<comment type="subcellular location">
    <subcellularLocation>
        <location evidence="1">Cell membrane</location>
        <topology evidence="1">Multi-pass membrane protein</topology>
    </subcellularLocation>
</comment>
<feature type="transmembrane region" description="Helical" evidence="7">
    <location>
        <begin position="431"/>
        <end position="450"/>
    </location>
</feature>
<feature type="compositionally biased region" description="Basic and acidic residues" evidence="6">
    <location>
        <begin position="231"/>
        <end position="244"/>
    </location>
</feature>
<feature type="transmembrane region" description="Helical" evidence="7">
    <location>
        <begin position="343"/>
        <end position="361"/>
    </location>
</feature>
<evidence type="ECO:0000256" key="7">
    <source>
        <dbReference type="SAM" id="Phobius"/>
    </source>
</evidence>
<feature type="domain" description="Major facilitator superfamily (MFS) profile" evidence="8">
    <location>
        <begin position="39"/>
        <end position="456"/>
    </location>
</feature>
<dbReference type="RefSeq" id="WP_354641217.1">
    <property type="nucleotide sequence ID" value="NZ_CP159872.1"/>
</dbReference>
<dbReference type="InterPro" id="IPR020846">
    <property type="entry name" value="MFS_dom"/>
</dbReference>
<feature type="region of interest" description="Disordered" evidence="6">
    <location>
        <begin position="225"/>
        <end position="260"/>
    </location>
</feature>
<keyword evidence="2" id="KW-1003">Cell membrane</keyword>
<feature type="compositionally biased region" description="Low complexity" evidence="6">
    <location>
        <begin position="245"/>
        <end position="259"/>
    </location>
</feature>
<keyword evidence="5 7" id="KW-0472">Membrane</keyword>